<dbReference type="InterPro" id="IPR050109">
    <property type="entry name" value="HTH-type_TetR-like_transc_reg"/>
</dbReference>
<dbReference type="PRINTS" id="PR00455">
    <property type="entry name" value="HTHTETR"/>
</dbReference>
<proteinExistence type="predicted"/>
<evidence type="ECO:0000313" key="5">
    <source>
        <dbReference type="Proteomes" id="UP001209083"/>
    </source>
</evidence>
<dbReference type="Pfam" id="PF00440">
    <property type="entry name" value="TetR_N"/>
    <property type="match status" value="1"/>
</dbReference>
<dbReference type="RefSeq" id="WP_349637804.1">
    <property type="nucleotide sequence ID" value="NZ_CP090958.1"/>
</dbReference>
<dbReference type="InterPro" id="IPR001647">
    <property type="entry name" value="HTH_TetR"/>
</dbReference>
<evidence type="ECO:0000256" key="1">
    <source>
        <dbReference type="ARBA" id="ARBA00023125"/>
    </source>
</evidence>
<feature type="domain" description="HTH tetR-type" evidence="3">
    <location>
        <begin position="13"/>
        <end position="73"/>
    </location>
</feature>
<keyword evidence="1 2" id="KW-0238">DNA-binding</keyword>
<feature type="DNA-binding region" description="H-T-H motif" evidence="2">
    <location>
        <begin position="36"/>
        <end position="55"/>
    </location>
</feature>
<evidence type="ECO:0000256" key="2">
    <source>
        <dbReference type="PROSITE-ProRule" id="PRU00335"/>
    </source>
</evidence>
<dbReference type="Pfam" id="PF17932">
    <property type="entry name" value="TetR_C_24"/>
    <property type="match status" value="1"/>
</dbReference>
<dbReference type="PROSITE" id="PS50977">
    <property type="entry name" value="HTH_TETR_2"/>
    <property type="match status" value="1"/>
</dbReference>
<protein>
    <submittedName>
        <fullName evidence="4">TetR/AcrR family transcriptional regulator</fullName>
    </submittedName>
</protein>
<dbReference type="Gene3D" id="1.10.10.60">
    <property type="entry name" value="Homeodomain-like"/>
    <property type="match status" value="1"/>
</dbReference>
<evidence type="ECO:0000259" key="3">
    <source>
        <dbReference type="PROSITE" id="PS50977"/>
    </source>
</evidence>
<dbReference type="InterPro" id="IPR036271">
    <property type="entry name" value="Tet_transcr_reg_TetR-rel_C_sf"/>
</dbReference>
<keyword evidence="5" id="KW-1185">Reference proteome</keyword>
<dbReference type="PANTHER" id="PTHR30055:SF237">
    <property type="entry name" value="TRANSCRIPTIONAL REPRESSOR MCE3R"/>
    <property type="match status" value="1"/>
</dbReference>
<dbReference type="SUPFAM" id="SSF46689">
    <property type="entry name" value="Homeodomain-like"/>
    <property type="match status" value="1"/>
</dbReference>
<accession>A0ABY8QQ07</accession>
<dbReference type="InterPro" id="IPR041490">
    <property type="entry name" value="KstR2_TetR_C"/>
</dbReference>
<dbReference type="InterPro" id="IPR009057">
    <property type="entry name" value="Homeodomain-like_sf"/>
</dbReference>
<sequence>MINETRPRSQQKAERRALLLRSAARLFADQGFRSVRLEDLGAAAGISGPAVYRHFANKENVLTELLVGISIRLLEGGRKVVADSSSDQEALENLIDFHVDFALNDPELIRIQDRDFTSLPQTAKHQVRRLQREYVEVWVSVQTRLSADLEVSAARTKAHAALGLINSTPHSVPRNRHSQSRQLLRSMARAALLAPPAD</sequence>
<name>A0ABY8QQ07_9MICO</name>
<dbReference type="EMBL" id="CP090958">
    <property type="protein sequence ID" value="WGW11022.1"/>
    <property type="molecule type" value="Genomic_DNA"/>
</dbReference>
<dbReference type="Proteomes" id="UP001209083">
    <property type="component" value="Chromosome"/>
</dbReference>
<gene>
    <name evidence="4" type="ORF">LWF01_13035</name>
</gene>
<dbReference type="Gene3D" id="1.10.357.10">
    <property type="entry name" value="Tetracycline Repressor, domain 2"/>
    <property type="match status" value="1"/>
</dbReference>
<dbReference type="PANTHER" id="PTHR30055">
    <property type="entry name" value="HTH-TYPE TRANSCRIPTIONAL REGULATOR RUTR"/>
    <property type="match status" value="1"/>
</dbReference>
<dbReference type="SUPFAM" id="SSF48498">
    <property type="entry name" value="Tetracyclin repressor-like, C-terminal domain"/>
    <property type="match status" value="1"/>
</dbReference>
<reference evidence="4 5" key="1">
    <citation type="submission" date="2023-05" db="EMBL/GenBank/DDBJ databases">
        <title>Lithophilousrod everest ZFBP1038 complete genpme.</title>
        <authorList>
            <person name="Tian M."/>
        </authorList>
    </citation>
    <scope>NUCLEOTIDE SEQUENCE [LARGE SCALE GENOMIC DNA]</scope>
    <source>
        <strain evidence="4 5">ZFBP1038</strain>
    </source>
</reference>
<evidence type="ECO:0000313" key="4">
    <source>
        <dbReference type="EMBL" id="WGW11022.1"/>
    </source>
</evidence>
<organism evidence="4 5">
    <name type="scientific">Saxibacter everestensis</name>
    <dbReference type="NCBI Taxonomy" id="2909229"/>
    <lineage>
        <taxon>Bacteria</taxon>
        <taxon>Bacillati</taxon>
        <taxon>Actinomycetota</taxon>
        <taxon>Actinomycetes</taxon>
        <taxon>Micrococcales</taxon>
        <taxon>Brevibacteriaceae</taxon>
        <taxon>Saxibacter</taxon>
    </lineage>
</organism>